<name>A0A1I7A342_9FLAO</name>
<dbReference type="Gene3D" id="2.40.160.60">
    <property type="entry name" value="Outer membrane protein transport protein (OMPP1/FadL/TodX)"/>
    <property type="match status" value="1"/>
</dbReference>
<dbReference type="PROSITE" id="PS51257">
    <property type="entry name" value="PROKAR_LIPOPROTEIN"/>
    <property type="match status" value="1"/>
</dbReference>
<dbReference type="STRING" id="477690.SAMN05216474_1854"/>
<proteinExistence type="predicted"/>
<dbReference type="EMBL" id="FPAS01000002">
    <property type="protein sequence ID" value="SFT69331.1"/>
    <property type="molecule type" value="Genomic_DNA"/>
</dbReference>
<keyword evidence="4" id="KW-1185">Reference proteome</keyword>
<organism evidence="3 4">
    <name type="scientific">Lishizhenia tianjinensis</name>
    <dbReference type="NCBI Taxonomy" id="477690"/>
    <lineage>
        <taxon>Bacteria</taxon>
        <taxon>Pseudomonadati</taxon>
        <taxon>Bacteroidota</taxon>
        <taxon>Flavobacteriia</taxon>
        <taxon>Flavobacteriales</taxon>
        <taxon>Crocinitomicaceae</taxon>
        <taxon>Lishizhenia</taxon>
    </lineage>
</organism>
<keyword evidence="1" id="KW-0732">Signal</keyword>
<dbReference type="NCBIfam" id="NF033709">
    <property type="entry name" value="PorV_fam"/>
    <property type="match status" value="1"/>
</dbReference>
<feature type="chain" id="PRO_5014945406" description="Type IX secretion system protein PorV domain-containing protein" evidence="1">
    <location>
        <begin position="26"/>
        <end position="354"/>
    </location>
</feature>
<reference evidence="3 4" key="1">
    <citation type="submission" date="2016-10" db="EMBL/GenBank/DDBJ databases">
        <authorList>
            <person name="de Groot N.N."/>
        </authorList>
    </citation>
    <scope>NUCLEOTIDE SEQUENCE [LARGE SCALE GENOMIC DNA]</scope>
    <source>
        <strain evidence="3 4">CGMCC 1.7005</strain>
    </source>
</reference>
<gene>
    <name evidence="3" type="ORF">SAMN05216474_1854</name>
</gene>
<feature type="signal peptide" evidence="1">
    <location>
        <begin position="1"/>
        <end position="25"/>
    </location>
</feature>
<sequence length="354" mass="37633">MKILNKIIKGSMIAGAVLACSASFAGNEDRVGEAGASQLLVNPWARSAAWADAGVASVNGLEATFTNVAGLAFTDKTQIKVNYTNWLGSANIDLYSAGLAQRVSDQDVISVAIQAFGYGDVYRTTVNLPEPTGAVFTPRQNIVNVGYAREFSNSIYGGFNLKVLTESVANMSASGVAFDAGIRYITGEQDHVKFGISLKNVGPTMQFDGDGLATPIVYQTTGGSATLEQRVNDFEMPSQLVMGVSYDFLFSETNKLTAAGSFTANSFSNDQYRFGLDYGMATEKAAFNVRAGYVLEKNIFSDENRTSALSGLTAGFSVDALVGESKAPIGIEYCYRMSPVFGGINSFGVTISLK</sequence>
<evidence type="ECO:0000313" key="3">
    <source>
        <dbReference type="EMBL" id="SFT69331.1"/>
    </source>
</evidence>
<dbReference type="RefSeq" id="WP_139230317.1">
    <property type="nucleotide sequence ID" value="NZ_FPAS01000002.1"/>
</dbReference>
<evidence type="ECO:0000313" key="4">
    <source>
        <dbReference type="Proteomes" id="UP000236454"/>
    </source>
</evidence>
<dbReference type="Proteomes" id="UP000236454">
    <property type="component" value="Unassembled WGS sequence"/>
</dbReference>
<feature type="domain" description="Type IX secretion system protein PorV" evidence="2">
    <location>
        <begin position="28"/>
        <end position="259"/>
    </location>
</feature>
<accession>A0A1I7A342</accession>
<dbReference type="AlphaFoldDB" id="A0A1I7A342"/>
<dbReference type="InterPro" id="IPR045741">
    <property type="entry name" value="PorV"/>
</dbReference>
<dbReference type="SUPFAM" id="SSF56935">
    <property type="entry name" value="Porins"/>
    <property type="match status" value="1"/>
</dbReference>
<dbReference type="Pfam" id="PF19572">
    <property type="entry name" value="PorV"/>
    <property type="match status" value="1"/>
</dbReference>
<dbReference type="OrthoDB" id="9807473at2"/>
<evidence type="ECO:0000259" key="2">
    <source>
        <dbReference type="Pfam" id="PF19572"/>
    </source>
</evidence>
<protein>
    <recommendedName>
        <fullName evidence="2">Type IX secretion system protein PorV domain-containing protein</fullName>
    </recommendedName>
</protein>
<evidence type="ECO:0000256" key="1">
    <source>
        <dbReference type="SAM" id="SignalP"/>
    </source>
</evidence>